<feature type="domain" description="Glycosyl hydrolase family 31 C-terminal" evidence="6">
    <location>
        <begin position="669"/>
        <end position="753"/>
    </location>
</feature>
<keyword evidence="3" id="KW-0812">Transmembrane</keyword>
<evidence type="ECO:0000256" key="3">
    <source>
        <dbReference type="SAM" id="Phobius"/>
    </source>
</evidence>
<dbReference type="InterPro" id="IPR048395">
    <property type="entry name" value="Glyco_hydro_31_C"/>
</dbReference>
<keyword evidence="2" id="KW-0326">Glycosidase</keyword>
<evidence type="ECO:0000256" key="2">
    <source>
        <dbReference type="RuleBase" id="RU361185"/>
    </source>
</evidence>
<dbReference type="SUPFAM" id="SSF51011">
    <property type="entry name" value="Glycosyl hydrolase domain"/>
    <property type="match status" value="1"/>
</dbReference>
<feature type="transmembrane region" description="Helical" evidence="3">
    <location>
        <begin position="31"/>
        <end position="50"/>
    </location>
</feature>
<dbReference type="InterPro" id="IPR025887">
    <property type="entry name" value="Glyco_hydro_31_N_dom"/>
</dbReference>
<dbReference type="SUPFAM" id="SSF74650">
    <property type="entry name" value="Galactose mutarotase-like"/>
    <property type="match status" value="1"/>
</dbReference>
<dbReference type="EMBL" id="BMGA01000001">
    <property type="protein sequence ID" value="GGA66285.1"/>
    <property type="molecule type" value="Genomic_DNA"/>
</dbReference>
<feature type="domain" description="Glycoside hydrolase family 31 N-terminal" evidence="5">
    <location>
        <begin position="135"/>
        <end position="316"/>
    </location>
</feature>
<dbReference type="Gene3D" id="2.60.40.1760">
    <property type="entry name" value="glycosyl hydrolase (family 31)"/>
    <property type="match status" value="1"/>
</dbReference>
<proteinExistence type="inferred from homology"/>
<keyword evidence="2" id="KW-0378">Hydrolase</keyword>
<evidence type="ECO:0000313" key="8">
    <source>
        <dbReference type="Proteomes" id="UP000658793"/>
    </source>
</evidence>
<dbReference type="Gene3D" id="2.60.40.1180">
    <property type="entry name" value="Golgi alpha-mannosidase II"/>
    <property type="match status" value="1"/>
</dbReference>
<dbReference type="PANTHER" id="PTHR43863">
    <property type="entry name" value="HYDROLASE, PUTATIVE (AFU_ORTHOLOGUE AFUA_1G03140)-RELATED"/>
    <property type="match status" value="1"/>
</dbReference>
<dbReference type="PANTHER" id="PTHR43863:SF2">
    <property type="entry name" value="MALTASE-GLUCOAMYLASE"/>
    <property type="match status" value="1"/>
</dbReference>
<evidence type="ECO:0008006" key="9">
    <source>
        <dbReference type="Google" id="ProtNLM"/>
    </source>
</evidence>
<evidence type="ECO:0000256" key="1">
    <source>
        <dbReference type="ARBA" id="ARBA00007806"/>
    </source>
</evidence>
<dbReference type="Pfam" id="PF13802">
    <property type="entry name" value="Gal_mutarotas_2"/>
    <property type="match status" value="1"/>
</dbReference>
<feature type="domain" description="Glycoside hydrolase family 31 TIM barrel" evidence="4">
    <location>
        <begin position="358"/>
        <end position="660"/>
    </location>
</feature>
<keyword evidence="3" id="KW-0472">Membrane</keyword>
<dbReference type="Gene3D" id="3.20.20.80">
    <property type="entry name" value="Glycosidases"/>
    <property type="match status" value="1"/>
</dbReference>
<dbReference type="Pfam" id="PF21365">
    <property type="entry name" value="Glyco_hydro_31_3rd"/>
    <property type="match status" value="1"/>
</dbReference>
<dbReference type="CDD" id="cd06593">
    <property type="entry name" value="GH31_xylosidase_YicI"/>
    <property type="match status" value="1"/>
</dbReference>
<sequence length="826" mass="94539">MLSFKELKVILYLHQSNDLIKKIINIKMKKTHITTLFSIFVFGILAIPNATAQIQNADVLNAPIDISKDFQNYLNTFYFADELTNFDPATGKGTIKYLRYNYQTRQAFNNMMMKPAVVPANEFPTTEYEVSPELPFQIQFVSDRSIRIKTTSGPQFHPEKESLMLVDGVAPNHPELWKSSKIEGGYKYTSKHGSVEILSKPWHVKIYDEKGKLLTSTLHDSDFKNTYTPTLPFSFVRRNSDYSRSMGAAFSLEPDEKIFGCGESFTQFNKRGQKVVLWTDDANGIQNETMYKPVPFYMSSRGYGVFMHHSTPITVDFGRYFNSANEMYIGDDEADLFFFIGEPKEVLDEYTNLTGKAAMPPLWSFGFWMSRITYFSEKEGRDVAKDLRKYKIPTDVIHFDTGWFDVDWRNNYEFAKSRFPDAQKMMSDLKDDGYHVCLWQLPYFTPKNTLFNEIMDKNLAVRDRKGNLPYEDAVLDFSNPETVTWYQGKLKKLFDQGVSVFKVDFGEAAPPEGIYHSGRTGFYEHNLYPLRYNKAVAEITQKEKGYTLIWARSTWAGSQRYPLHWGGDAETSNGAMSAELRGGLSLGLSGFSFWSHDVGGFATKSPENLYRRWAPFGMFTSHVRSHGEPPREPWLYSKDFLEGFRKADNMRYELMPYIYAQAKESSQKGLPMMRALFLEYPNDPGAWLVDNEYLFGSSILVAPLFEEVTERDVYLPAGTWIDYQTKKVYQGGWHKIQAGEVPIVVLVKDGTAIPHIGLAQSTKDMDWSKLTLKVYASDATTTATAKVFLPESEAVQTITVSKKGNNFETTSNPLTGKTTFKTEWIK</sequence>
<keyword evidence="8" id="KW-1185">Reference proteome</keyword>
<accession>A0ABQ1HA03</accession>
<dbReference type="InterPro" id="IPR013780">
    <property type="entry name" value="Glyco_hydro_b"/>
</dbReference>
<dbReference type="InterPro" id="IPR000322">
    <property type="entry name" value="Glyco_hydro_31_TIM"/>
</dbReference>
<dbReference type="InterPro" id="IPR051816">
    <property type="entry name" value="Glycosyl_Hydrolase_31"/>
</dbReference>
<comment type="similarity">
    <text evidence="1 2">Belongs to the glycosyl hydrolase 31 family.</text>
</comment>
<dbReference type="SUPFAM" id="SSF51445">
    <property type="entry name" value="(Trans)glycosidases"/>
    <property type="match status" value="1"/>
</dbReference>
<dbReference type="Pfam" id="PF01055">
    <property type="entry name" value="Glyco_hydro_31_2nd"/>
    <property type="match status" value="1"/>
</dbReference>
<dbReference type="InterPro" id="IPR017853">
    <property type="entry name" value="GH"/>
</dbReference>
<organism evidence="7 8">
    <name type="scientific">Flavobacterium palustre</name>
    <dbReference type="NCBI Taxonomy" id="1476463"/>
    <lineage>
        <taxon>Bacteria</taxon>
        <taxon>Pseudomonadati</taxon>
        <taxon>Bacteroidota</taxon>
        <taxon>Flavobacteriia</taxon>
        <taxon>Flavobacteriales</taxon>
        <taxon>Flavobacteriaceae</taxon>
        <taxon>Flavobacterium</taxon>
    </lineage>
</organism>
<gene>
    <name evidence="7" type="ORF">GCM10008015_03750</name>
</gene>
<reference evidence="8" key="1">
    <citation type="journal article" date="2019" name="Int. J. Syst. Evol. Microbiol.">
        <title>The Global Catalogue of Microorganisms (GCM) 10K type strain sequencing project: providing services to taxonomists for standard genome sequencing and annotation.</title>
        <authorList>
            <consortium name="The Broad Institute Genomics Platform"/>
            <consortium name="The Broad Institute Genome Sequencing Center for Infectious Disease"/>
            <person name="Wu L."/>
            <person name="Ma J."/>
        </authorList>
    </citation>
    <scope>NUCLEOTIDE SEQUENCE [LARGE SCALE GENOMIC DNA]</scope>
    <source>
        <strain evidence="8">CGMCC 1.12811</strain>
    </source>
</reference>
<protein>
    <recommendedName>
        <fullName evidence="9">Alpha-xylosidase</fullName>
    </recommendedName>
</protein>
<dbReference type="InterPro" id="IPR011013">
    <property type="entry name" value="Gal_mutarotase_sf_dom"/>
</dbReference>
<dbReference type="CDD" id="cd14752">
    <property type="entry name" value="GH31_N"/>
    <property type="match status" value="1"/>
</dbReference>
<evidence type="ECO:0000259" key="6">
    <source>
        <dbReference type="Pfam" id="PF21365"/>
    </source>
</evidence>
<name>A0ABQ1HA03_9FLAO</name>
<evidence type="ECO:0000313" key="7">
    <source>
        <dbReference type="EMBL" id="GGA66285.1"/>
    </source>
</evidence>
<evidence type="ECO:0000259" key="5">
    <source>
        <dbReference type="Pfam" id="PF13802"/>
    </source>
</evidence>
<dbReference type="Proteomes" id="UP000658793">
    <property type="component" value="Unassembled WGS sequence"/>
</dbReference>
<keyword evidence="3" id="KW-1133">Transmembrane helix</keyword>
<comment type="caution">
    <text evidence="7">The sequence shown here is derived from an EMBL/GenBank/DDBJ whole genome shotgun (WGS) entry which is preliminary data.</text>
</comment>
<evidence type="ECO:0000259" key="4">
    <source>
        <dbReference type="Pfam" id="PF01055"/>
    </source>
</evidence>